<dbReference type="InterPro" id="IPR045748">
    <property type="entry name" value="DcaP"/>
</dbReference>
<reference evidence="3 4" key="1">
    <citation type="submission" date="2017-02" db="EMBL/GenBank/DDBJ databases">
        <authorList>
            <person name="Peterson S.W."/>
        </authorList>
    </citation>
    <scope>NUCLEOTIDE SEQUENCE [LARGE SCALE GENOMIC DNA]</scope>
    <source>
        <strain evidence="3 4">P15</strain>
    </source>
</reference>
<keyword evidence="1" id="KW-0175">Coiled coil</keyword>
<dbReference type="STRING" id="428993.SAMN06296058_1761"/>
<keyword evidence="4" id="KW-1185">Reference proteome</keyword>
<dbReference type="EMBL" id="FUZV01000001">
    <property type="protein sequence ID" value="SKC63854.1"/>
    <property type="molecule type" value="Genomic_DNA"/>
</dbReference>
<dbReference type="OrthoDB" id="190887at2"/>
<proteinExistence type="predicted"/>
<feature type="coiled-coil region" evidence="1">
    <location>
        <begin position="27"/>
        <end position="54"/>
    </location>
</feature>
<accession>A0A1T5KJC4</accession>
<feature type="chain" id="PRO_5012278762" description="Porin subfamily protein" evidence="2">
    <location>
        <begin position="30"/>
        <end position="468"/>
    </location>
</feature>
<evidence type="ECO:0000313" key="4">
    <source>
        <dbReference type="Proteomes" id="UP000190341"/>
    </source>
</evidence>
<organism evidence="3 4">
    <name type="scientific">Pseudoxanthomonas indica</name>
    <dbReference type="NCBI Taxonomy" id="428993"/>
    <lineage>
        <taxon>Bacteria</taxon>
        <taxon>Pseudomonadati</taxon>
        <taxon>Pseudomonadota</taxon>
        <taxon>Gammaproteobacteria</taxon>
        <taxon>Lysobacterales</taxon>
        <taxon>Lysobacteraceae</taxon>
        <taxon>Pseudoxanthomonas</taxon>
    </lineage>
</organism>
<dbReference type="SUPFAM" id="SSF56935">
    <property type="entry name" value="Porins"/>
    <property type="match status" value="1"/>
</dbReference>
<dbReference type="AlphaFoldDB" id="A0A1T5KJC4"/>
<feature type="signal peptide" evidence="2">
    <location>
        <begin position="1"/>
        <end position="29"/>
    </location>
</feature>
<evidence type="ECO:0000313" key="3">
    <source>
        <dbReference type="EMBL" id="SKC63854.1"/>
    </source>
</evidence>
<dbReference type="Pfam" id="PF19577">
    <property type="entry name" value="DcaP"/>
    <property type="match status" value="1"/>
</dbReference>
<sequence length="468" mass="50638">MSTSFATRARRPLAVALLVALVAPGMAWAQTAKEKALEARVAELERQVQLLLSAQQTQQGQITQAQTQITEVKTAQAATPATPAVPAGKQPIQSTTITPASNNGSVFSYGGFIKLDAMVTDTSDGRITDGSSGRLFYVPSTIPVGGQTADGGDPYTDFHAQFSRFWLSADNVTDDGNKFKAYVEMDFFGGGSNALAGNEIATNTYAVTLRQAYVSWNNWLAGQTWSNFQDTAALPDAVDFVGVTDGTTFVRQAQVRYTSGPWSFSAENPQTTLQSYAPFETAAGLRASTGDNVMPDLTARYNMKGDWGHFSVAALLRQFKSLDETASGGAVSVSGKFNLGTNDDLRYMANYGSGIGRYMAFGLGSDVMQEANGDIEALDGYGGFVAWRHVFSPKLRSNVMYSAAHFDNDPSLIGWGVTERSQSYHLNLIYSPFPKLDIGAELGWGQRSLEDDREGDIKRLQTTVKYTF</sequence>
<protein>
    <recommendedName>
        <fullName evidence="5">Porin subfamily protein</fullName>
    </recommendedName>
</protein>
<evidence type="ECO:0008006" key="5">
    <source>
        <dbReference type="Google" id="ProtNLM"/>
    </source>
</evidence>
<dbReference type="RefSeq" id="WP_079724025.1">
    <property type="nucleotide sequence ID" value="NZ_BMCL01000002.1"/>
</dbReference>
<evidence type="ECO:0000256" key="2">
    <source>
        <dbReference type="SAM" id="SignalP"/>
    </source>
</evidence>
<dbReference type="Proteomes" id="UP000190341">
    <property type="component" value="Unassembled WGS sequence"/>
</dbReference>
<keyword evidence="2" id="KW-0732">Signal</keyword>
<name>A0A1T5KJC4_9GAMM</name>
<evidence type="ECO:0000256" key="1">
    <source>
        <dbReference type="SAM" id="Coils"/>
    </source>
</evidence>
<gene>
    <name evidence="3" type="ORF">SAMN06296058_1761</name>
</gene>